<keyword evidence="4" id="KW-0732">Signal</keyword>
<evidence type="ECO:0000256" key="1">
    <source>
        <dbReference type="ARBA" id="ARBA00001913"/>
    </source>
</evidence>
<dbReference type="PANTHER" id="PTHR42693">
    <property type="entry name" value="ARYLSULFATASE FAMILY MEMBER"/>
    <property type="match status" value="1"/>
</dbReference>
<dbReference type="Pfam" id="PF00884">
    <property type="entry name" value="Sulfatase"/>
    <property type="match status" value="1"/>
</dbReference>
<protein>
    <submittedName>
        <fullName evidence="9">Sulfatase-like hydrolase/transferase</fullName>
    </submittedName>
</protein>
<feature type="domain" description="Sulfatase N-terminal" evidence="8">
    <location>
        <begin position="7"/>
        <end position="329"/>
    </location>
</feature>
<evidence type="ECO:0000259" key="8">
    <source>
        <dbReference type="Pfam" id="PF00884"/>
    </source>
</evidence>
<dbReference type="Gene3D" id="3.30.1120.10">
    <property type="match status" value="1"/>
</dbReference>
<evidence type="ECO:0000256" key="7">
    <source>
        <dbReference type="SAM" id="MobiDB-lite"/>
    </source>
</evidence>
<evidence type="ECO:0000256" key="6">
    <source>
        <dbReference type="ARBA" id="ARBA00022837"/>
    </source>
</evidence>
<name>A0ABS8JEY4_9GAMM</name>
<dbReference type="InterPro" id="IPR000917">
    <property type="entry name" value="Sulfatase_N"/>
</dbReference>
<evidence type="ECO:0000256" key="2">
    <source>
        <dbReference type="ARBA" id="ARBA00008779"/>
    </source>
</evidence>
<organism evidence="9 10">
    <name type="scientific">Noviluteimonas lactosilytica</name>
    <dbReference type="NCBI Taxonomy" id="2888523"/>
    <lineage>
        <taxon>Bacteria</taxon>
        <taxon>Pseudomonadati</taxon>
        <taxon>Pseudomonadota</taxon>
        <taxon>Gammaproteobacteria</taxon>
        <taxon>Lysobacterales</taxon>
        <taxon>Lysobacteraceae</taxon>
        <taxon>Noviluteimonas</taxon>
    </lineage>
</organism>
<dbReference type="InterPro" id="IPR050738">
    <property type="entry name" value="Sulfatase"/>
</dbReference>
<dbReference type="Gene3D" id="3.40.720.10">
    <property type="entry name" value="Alkaline Phosphatase, subunit A"/>
    <property type="match status" value="1"/>
</dbReference>
<evidence type="ECO:0000256" key="5">
    <source>
        <dbReference type="ARBA" id="ARBA00022801"/>
    </source>
</evidence>
<dbReference type="PANTHER" id="PTHR42693:SF42">
    <property type="entry name" value="ARYLSULFATASE G"/>
    <property type="match status" value="1"/>
</dbReference>
<comment type="caution">
    <text evidence="9">The sequence shown here is derived from an EMBL/GenBank/DDBJ whole genome shotgun (WGS) entry which is preliminary data.</text>
</comment>
<gene>
    <name evidence="9" type="ORF">LK996_03550</name>
</gene>
<evidence type="ECO:0000313" key="10">
    <source>
        <dbReference type="Proteomes" id="UP001165293"/>
    </source>
</evidence>
<sequence length="471" mass="52975">MASLRPPNVVYFHVDNLGYGELGCYGGGILRGAATPRIDSFATEGFRLTNYAPEAQCTPSRTALMTGRYAIRTGNHTVALAGTEAGIVAWERTLGDLFSEAGYATMCMGKWHIGDSDGRWPTDHGFDEWYGPPHSYDEAFWETDPWYDPERDPVSYMMEGRKGEKTRKADRLTWDLKRNVDVEYKRRAFAFMEAAARASRPFLLYFNHSLMHMPVVPRDEYRGRSGNGDWADSLMQLDGDFGDLLDKIDALGLRDDAIVVFAGDNGNEEMLLNRGTGGYFDGSYFTGREASLRTPCIVRWPGRIAVNRTSNEIVHITDWFTTLLNLAGIAAPGDREIDGKDQAPFLRGEQEHSNRDGFIFWNGERMYGVKWQNFKMVLVDQKYATDPALPLNSPHVINLIVDPKEREPFNPVYLHSWTMAHFGRLLRDFHDSVAREPLIPAGAALGHVPERAQAPPSLSDRLSPRQLDGDA</sequence>
<dbReference type="Proteomes" id="UP001165293">
    <property type="component" value="Unassembled WGS sequence"/>
</dbReference>
<reference evidence="9" key="1">
    <citation type="submission" date="2021-10" db="EMBL/GenBank/DDBJ databases">
        <authorList>
            <person name="Lyu M."/>
            <person name="Wang X."/>
            <person name="Meng X."/>
            <person name="Xu K."/>
        </authorList>
    </citation>
    <scope>NUCLEOTIDE SEQUENCE</scope>
    <source>
        <strain evidence="9">A6</strain>
    </source>
</reference>
<keyword evidence="5" id="KW-0378">Hydrolase</keyword>
<dbReference type="RefSeq" id="WP_230525773.1">
    <property type="nucleotide sequence ID" value="NZ_JAJGAK010000001.1"/>
</dbReference>
<comment type="cofactor">
    <cofactor evidence="1">
        <name>Ca(2+)</name>
        <dbReference type="ChEBI" id="CHEBI:29108"/>
    </cofactor>
</comment>
<evidence type="ECO:0000256" key="3">
    <source>
        <dbReference type="ARBA" id="ARBA00022723"/>
    </source>
</evidence>
<dbReference type="SUPFAM" id="SSF53649">
    <property type="entry name" value="Alkaline phosphatase-like"/>
    <property type="match status" value="1"/>
</dbReference>
<keyword evidence="3" id="KW-0479">Metal-binding</keyword>
<dbReference type="EMBL" id="JAJGAK010000001">
    <property type="protein sequence ID" value="MCC8362149.1"/>
    <property type="molecule type" value="Genomic_DNA"/>
</dbReference>
<dbReference type="InterPro" id="IPR017850">
    <property type="entry name" value="Alkaline_phosphatase_core_sf"/>
</dbReference>
<comment type="similarity">
    <text evidence="2">Belongs to the sulfatase family.</text>
</comment>
<evidence type="ECO:0000313" key="9">
    <source>
        <dbReference type="EMBL" id="MCC8362149.1"/>
    </source>
</evidence>
<accession>A0ABS8JEY4</accession>
<keyword evidence="6" id="KW-0106">Calcium</keyword>
<keyword evidence="10" id="KW-1185">Reference proteome</keyword>
<evidence type="ECO:0000256" key="4">
    <source>
        <dbReference type="ARBA" id="ARBA00022729"/>
    </source>
</evidence>
<feature type="region of interest" description="Disordered" evidence="7">
    <location>
        <begin position="444"/>
        <end position="471"/>
    </location>
</feature>
<proteinExistence type="inferred from homology"/>